<organism evidence="3 4">
    <name type="scientific">Clostridium perfringens</name>
    <dbReference type="NCBI Taxonomy" id="1502"/>
    <lineage>
        <taxon>Bacteria</taxon>
        <taxon>Bacillati</taxon>
        <taxon>Bacillota</taxon>
        <taxon>Clostridia</taxon>
        <taxon>Eubacteriales</taxon>
        <taxon>Clostridiaceae</taxon>
        <taxon>Clostridium</taxon>
    </lineage>
</organism>
<dbReference type="GO" id="GO:0046872">
    <property type="term" value="F:metal ion binding"/>
    <property type="evidence" value="ECO:0007669"/>
    <property type="project" value="UniProtKB-KW"/>
</dbReference>
<keyword evidence="3" id="KW-0547">Nucleotide-binding</keyword>
<evidence type="ECO:0000313" key="3">
    <source>
        <dbReference type="EMBL" id="MBO3415325.1"/>
    </source>
</evidence>
<protein>
    <submittedName>
        <fullName evidence="3">ATP-binding protein</fullName>
    </submittedName>
</protein>
<dbReference type="EMBL" id="JAENRE010000001">
    <property type="protein sequence ID" value="MBO3415325.1"/>
    <property type="molecule type" value="Genomic_DNA"/>
</dbReference>
<proteinExistence type="predicted"/>
<dbReference type="PANTHER" id="PTHR23337">
    <property type="entry name" value="ZINC FINGER CW-TYPE COILED-COIL DOMAIN PROTEIN 1"/>
    <property type="match status" value="1"/>
</dbReference>
<dbReference type="PANTHER" id="PTHR23337:SF3">
    <property type="entry name" value="MORC FAMILY CW-TYPE ZINC FINGER 2"/>
    <property type="match status" value="1"/>
</dbReference>
<evidence type="ECO:0000256" key="1">
    <source>
        <dbReference type="ARBA" id="ARBA00022723"/>
    </source>
</evidence>
<sequence length="484" mass="56200">MFNKESIPFAPALIESMRSLGYSFEAAIADLIDNSISANAKNIRIKLMPSDNPKLIIFDDGCGMDEYEIEEAMRYGSKNPLEKRKENDLGRFGLGLKSASLSQCRKLLVVSKKNEKISAYCWDLDHISKEGSWMLIGYEQDEIKNLPYIELLDEVESGTYLVLEKFDRVEESTNDLQETMKENLVDTIEHLSLVFHRYLSSGVNIFVNNQGIEPKDPFLKNNKKTQPLRESKIRIDGEIIKVKPYILPHIKYLSNNDLKKVGGVEKLKSEQGFYVYRNKRLIIWGTWFRLARKNELSKLARVQVDISNSLDYMWSIDIKKSSANLPNKLKKKLYSAIEESTIKSERVYTYRGRKEKSSDDINYVWERIKTRDGYDYKINREIPQLKLLEETLDGNQLKLLDSLLSNLEETFPTSTFYLDASNGKVNDDIESNSDELFFEVKEQIDFARKNGLDYKKILNAFIKSEPYCRESNLVERLKKLNKRV</sequence>
<dbReference type="Proteomes" id="UP000668358">
    <property type="component" value="Unassembled WGS sequence"/>
</dbReference>
<accession>A0ABD4PJW2</accession>
<name>A0ABD4PJW2_CLOPF</name>
<keyword evidence="1" id="KW-0479">Metal-binding</keyword>
<reference evidence="3 4" key="1">
    <citation type="submission" date="2020-12" db="EMBL/GenBank/DDBJ databases">
        <title>Comparative genomics of Clostridium perfringens reveals patterns of host-associated phylogenetic clades and virulence factors.</title>
        <authorList>
            <person name="Smith A.H."/>
            <person name="Geier R."/>
        </authorList>
    </citation>
    <scope>NUCLEOTIDE SEQUENCE [LARGE SCALE GENOMIC DNA]</scope>
    <source>
        <strain evidence="3 4">CHD15829P</strain>
    </source>
</reference>
<keyword evidence="3" id="KW-0067">ATP-binding</keyword>
<dbReference type="SUPFAM" id="SSF55874">
    <property type="entry name" value="ATPase domain of HSP90 chaperone/DNA topoisomerase II/histidine kinase"/>
    <property type="match status" value="1"/>
</dbReference>
<comment type="caution">
    <text evidence="3">The sequence shown here is derived from an EMBL/GenBank/DDBJ whole genome shotgun (WGS) entry which is preliminary data.</text>
</comment>
<dbReference type="Pfam" id="PF13589">
    <property type="entry name" value="HATPase_c_3"/>
    <property type="match status" value="1"/>
</dbReference>
<dbReference type="GO" id="GO:0005524">
    <property type="term" value="F:ATP binding"/>
    <property type="evidence" value="ECO:0007669"/>
    <property type="project" value="UniProtKB-KW"/>
</dbReference>
<evidence type="ECO:0000256" key="2">
    <source>
        <dbReference type="ARBA" id="ARBA00023054"/>
    </source>
</evidence>
<evidence type="ECO:0000313" key="4">
    <source>
        <dbReference type="Proteomes" id="UP000668358"/>
    </source>
</evidence>
<gene>
    <name evidence="3" type="ORF">JJB78_02155</name>
</gene>
<keyword evidence="2" id="KW-0175">Coiled coil</keyword>
<dbReference type="Gene3D" id="3.30.565.10">
    <property type="entry name" value="Histidine kinase-like ATPase, C-terminal domain"/>
    <property type="match status" value="1"/>
</dbReference>
<dbReference type="RefSeq" id="WP_057231168.1">
    <property type="nucleotide sequence ID" value="NZ_CATNYE010000002.1"/>
</dbReference>
<dbReference type="AlphaFoldDB" id="A0ABD4PJW2"/>
<dbReference type="InterPro" id="IPR036890">
    <property type="entry name" value="HATPase_C_sf"/>
</dbReference>